<dbReference type="InterPro" id="IPR013783">
    <property type="entry name" value="Ig-like_fold"/>
</dbReference>
<evidence type="ECO:0000256" key="1">
    <source>
        <dbReference type="ARBA" id="ARBA00004236"/>
    </source>
</evidence>
<dbReference type="Proteomes" id="UP000663879">
    <property type="component" value="Unassembled WGS sequence"/>
</dbReference>
<keyword evidence="2" id="KW-0472">Membrane</keyword>
<evidence type="ECO:0000259" key="6">
    <source>
        <dbReference type="PROSITE" id="PS51484"/>
    </source>
</evidence>
<dbReference type="CDD" id="cd00102">
    <property type="entry name" value="IPT"/>
    <property type="match status" value="1"/>
</dbReference>
<dbReference type="SUPFAM" id="SSF56988">
    <property type="entry name" value="Anthrax protective antigen"/>
    <property type="match status" value="1"/>
</dbReference>
<dbReference type="InterPro" id="IPR055401">
    <property type="entry name" value="CEMIP_beta-hel_dom"/>
</dbReference>
<dbReference type="InterPro" id="IPR014756">
    <property type="entry name" value="Ig_E-set"/>
</dbReference>
<dbReference type="Pfam" id="PF10162">
    <property type="entry name" value="G8"/>
    <property type="match status" value="2"/>
</dbReference>
<dbReference type="EMBL" id="CAJNOC010000891">
    <property type="protein sequence ID" value="CAF0814130.1"/>
    <property type="molecule type" value="Genomic_DNA"/>
</dbReference>
<dbReference type="GO" id="GO:0005886">
    <property type="term" value="C:plasma membrane"/>
    <property type="evidence" value="ECO:0007669"/>
    <property type="project" value="UniProtKB-SubCell"/>
</dbReference>
<dbReference type="Gene3D" id="2.60.40.420">
    <property type="entry name" value="Cupredoxins - blue copper proteins"/>
    <property type="match status" value="1"/>
</dbReference>
<dbReference type="Pfam" id="PF24606">
    <property type="entry name" value="CEMIP_beta-hel"/>
    <property type="match status" value="2"/>
</dbReference>
<feature type="domain" description="G8" evidence="6">
    <location>
        <begin position="3016"/>
        <end position="3150"/>
    </location>
</feature>
<dbReference type="Pfam" id="PF01833">
    <property type="entry name" value="TIG"/>
    <property type="match status" value="14"/>
</dbReference>
<dbReference type="InterPro" id="IPR052387">
    <property type="entry name" value="Fibrocystin"/>
</dbReference>
<dbReference type="InterPro" id="IPR036943">
    <property type="entry name" value="FN_type2_sf"/>
</dbReference>
<dbReference type="InterPro" id="IPR019316">
    <property type="entry name" value="G8_domain"/>
</dbReference>
<dbReference type="PANTHER" id="PTHR46769">
    <property type="entry name" value="POLYCYSTIC KIDNEY AND HEPATIC DISEASE 1 (AUTOSOMAL RECESSIVE)-LIKE 1"/>
    <property type="match status" value="1"/>
</dbReference>
<keyword evidence="5" id="KW-0325">Glycoprotein</keyword>
<dbReference type="InterPro" id="IPR008972">
    <property type="entry name" value="Cupredoxin"/>
</dbReference>
<keyword evidence="2" id="KW-1003">Cell membrane</keyword>
<proteinExistence type="predicted"/>
<comment type="caution">
    <text evidence="8">The sequence shown here is derived from an EMBL/GenBank/DDBJ whole genome shotgun (WGS) entry which is preliminary data.</text>
</comment>
<feature type="non-terminal residue" evidence="8">
    <location>
        <position position="1"/>
    </location>
</feature>
<gene>
    <name evidence="8" type="ORF">OXX778_LOCUS7126</name>
</gene>
<keyword evidence="4" id="KW-0677">Repeat</keyword>
<evidence type="ECO:0000313" key="9">
    <source>
        <dbReference type="Proteomes" id="UP000663879"/>
    </source>
</evidence>
<dbReference type="SMART" id="SM01225">
    <property type="entry name" value="G8"/>
    <property type="match status" value="2"/>
</dbReference>
<dbReference type="SUPFAM" id="SSF51126">
    <property type="entry name" value="Pectin lyase-like"/>
    <property type="match status" value="1"/>
</dbReference>
<comment type="subcellular location">
    <subcellularLocation>
        <location evidence="1">Cell membrane</location>
    </subcellularLocation>
</comment>
<dbReference type="PANTHER" id="PTHR46769:SF2">
    <property type="entry name" value="FIBROCYSTIN-L ISOFORM 2 PRECURSOR-RELATED"/>
    <property type="match status" value="1"/>
</dbReference>
<evidence type="ECO:0000259" key="7">
    <source>
        <dbReference type="PROSITE" id="PS51820"/>
    </source>
</evidence>
<dbReference type="CDD" id="cd00603">
    <property type="entry name" value="IPT_PCSR"/>
    <property type="match status" value="8"/>
</dbReference>
<dbReference type="SUPFAM" id="SSF81296">
    <property type="entry name" value="E set domains"/>
    <property type="match status" value="11"/>
</dbReference>
<dbReference type="Gene3D" id="2.10.10.10">
    <property type="entry name" value="Fibronectin, type II, collagen-binding"/>
    <property type="match status" value="1"/>
</dbReference>
<name>A0A813THZ3_9BILA</name>
<evidence type="ECO:0000313" key="8">
    <source>
        <dbReference type="EMBL" id="CAF0814130.1"/>
    </source>
</evidence>
<evidence type="ECO:0008006" key="10">
    <source>
        <dbReference type="Google" id="ProtNLM"/>
    </source>
</evidence>
<evidence type="ECO:0000256" key="4">
    <source>
        <dbReference type="ARBA" id="ARBA00022737"/>
    </source>
</evidence>
<keyword evidence="3" id="KW-0732">Signal</keyword>
<evidence type="ECO:0000256" key="2">
    <source>
        <dbReference type="ARBA" id="ARBA00022475"/>
    </source>
</evidence>
<sequence length="4440" mass="491774">RTILGGFCQFPFVYNGIEYKNCITNNPNNTEYLPMCLTSTNVWEECVVPTNAIVTYVTTRKNGGNWINSLSKNGGTMIWIYGRRFAQNLFSFTPSADTTNQVFLTNEFNSYECTIHPDKVTAIQITCYAPPMVEGTYMVRVLVNGYLIPYYQYLNIDDIEIRVIDSATPKLNSIQPKTAPPGSMLTLTGDFKTLCYTRDVDPCADDSGSRISRIYFGGQTCNLMNPLTNDVYQNLTTDTLVCKLEGHEVNLFNATVLVSEEFGRSQSPPSLFYISPNDKIYNFMTYSEINGINIQNGSTQGGLKLTLTGNHFYSDQYLPANIKIADTDCKLVNFQQNNYVDSTLECETSAKPNIDGRNYFFGGRGINLVVDDVLTTYENLETLTLSGSANYSVVNEMSVNFNQQNPVTALFKGFFAPEKNGNYDFPVETNGYVKVFLSTSEDPNQKTKVTSYKQGVENIVTKKVLQAGKLYYFEAKASSTSGIFSLKVNGRLYETSLVDTVSSNVINELQNIEIKSTITNEDFSIDYKLLTTGTGVSEIQKITLNSSIPNAQYILSFRGVETIPIEFDSTSLIVQNALNDLPSISPNLVTVNSVSSDDANLKIYRVTFPSDLGDVPDLIETTGHVALDVNEETKGVSSGAKVQLNIEDKVSPLFNIADSNDHIKDVLNKTFGIQCPASILAKTADVHVIYDYETCLKLAEGNLNETVFCGQCSIKDSSTIFSNGNTPIAFKQLCFAYKFNRGAANKLNLEFKTSGGSIVYKAMNIRTIADRQWHYNCFDIVGSVDLTNTGATTISKVYLSPFYADSYLDAASLRKTLPFGYNVPSLITTRRLYPTLTIIPSSLKVVSNATTKLLKITYRPNNCMNDLTTLSVLNFNDTIQVSRLQSSSRPVIGYFSLSYGSENISNIPADITAESFKVLLESVKGMGQVTVTRTNDCAGYKWQIRFETGGDKPLLTISEDGLMGNSPVITSAVAKDGHALFTPLFESFFRTFHTRPQVTVNINNIVSKCVTSCDFEWLTESTPQITSIDVSNPSLIVLTGTGFDSTTISNNLVYIGDVLCTVNEATSTQLKCIPGDGPLGVYNFKVVVVNKGLAELSAAASSITFTYELDVTAISPSIGGTGGGTIVNITGKGFTQNSVVTIDGNICKVKSFNYKWITCQVPSSDTNANKTVDVVVTEGSDKTLSDAFFYDYDNTPKVTSVSNKELSVLGDETILINGTFTTTGIQVFIGSKLAKIISNGEGYIQIKTPSMNPGLYPLVIPTGAYGNVKVDFQFEYVFYVSSFSPKVTSKRGGSRVVVYGSGFNTEDCSLNQVKFERYECKVISCTLDSIICETQPAHTVYQISNKGLSSSWGEGYAWTEPYIEINIGDIVEWSWSPPTAINGLNFKVEQVKGAFSRDAEGFSSGQATSRGSFSFQFNTPGTYYYWSGYIEPSRVVHFFGTVVVKDVKEVKDLEIKVLQDGIEALKCASLFTYKSTNYTDCTNTDLTYNWCSSTFNADDDKVRIKCVPQTVVPNPGQEITDNTCDDGLTNKYAMRFTDCDIPTITSISPSVVTYATDITINGTGFSTNTSENVVTIGGISCQIKSVSETEIICNIGRNSSLQSNTNYTVEIKVINKGYALKNNNWLFVKYQSTVKSISSSSGSTNGGALIYIEGDGFNQNTKLIFGDKIYTSENSQINYVSFNFTTQPSFDNSFNISMITNELEVFFETEFLTYTFDSSLNPIITSITPNEIDRETNITILGENFVSDFSDIAIQIGNQNCEVLYSNSTMIECNLKGLDLGANSVALKIKSIGNSNLFSQKINGIGNILSITPNSGSTNGGTRVKLNGNGFSNLVQVKFGNVKCLILSVKIDEIVCESQKSTAGSQAVSVNSSLGVQFINSNNLEFNYDTSKTPLISEIYPLEENSANSVLTLIGDNFGTDQKEVHVQINGTICIVTYSNSTFIECTLGRHSAGTYPIDLRVDSFGFANRNISFVYSLNINSLSSNGGSLAGGLKLKIFGSGFSNRSQVSICNKECKILNETSTELLCLVPVSNSTVYQNCSLVVKENGLTASSFFEYKPELTPSILDSSPKRGGTGGGTIISITGQNFPTDQSKVSVLIAGIQCEIRFLNSSFIECRTGPHPKSSIKALIQVYITDVGNALNSQVFFEYIDLWSSIYTWGGMDPPIEGDLVIISEDQTVYFDTNTPVLKGIIIIGGALIFDDMQDVHLKCEYIVIVDGGRLEIGTEQKPFMHKAEITMYGSARSIELPIFGSKVIAVRNGTLDMHGKPVGVTWTHLGETANAGSTQIKLKEQVIWEVGSEIVIATTGDKYSPGETEVRTIVSKANDNQTLTLDKPLNFTHLCEVYTVGEGANLYKLEKKAEVGLLTRNIKYRGHNDDSWNSLKTAKACPQGFNPSEFAVQTCYLGRYGDEIGSDEFGATIMLHADMDAPRTREYVIARIQNVELYHVGQSFRIGRYPIHFHLNGDMRSSYVKEISIRKSFNRAINIHGSNYVTISRNFIYDIMGGAYFLEDGVEIGNEFSYNLAIFVKSSSSLLNEDSTPAAYWVTNPNNTVIHNANGGNSHFGFWYRILDRPDGPSFNQNYCPKKIPLGRFFNNSVHSSGRMGLWIFPGYTPTVSGACWDSRPKLARFESLTTYGNEKGCEWVFSNSVQLKNFLVFDEHGTGIETKNNVHHNNFYYNIRNLIPTFYNESTGTAVLDSVIVGNSNNAATKSITTDGLVLAWDRGQLIKNVTFINFKSGWALRGPEIIGTCTVACGGWVNKFKDLKFINVQTRTLHRWDWDLVYDDLDGSLTGSTNNVVVYNNNFTANNPNCTTDSRFINGTICKNTKGWIRFAYNNLDPSNVARTNVTNYAGQMATTPKLLKRLTHKLGFMTVLEANQEYLFEFDDALYPTNVSYSSGFYNVEVGKWIIIKHRLWKKPDRVYFGSALQLESFIPLTNSMQTGSWHWDNTTQFLSYIINNKNIAPFADYDVQFNAYVCRYVGCEPPIPPGFKLPVTERPANALFWSNIATWSFAEPGWGGYVGTKAAGASYELPRDGQSVKIPDGKYVVVDTKLPILKYLQIEGVLEFDNGLNHTLNAEMIFINGGQLIIGWEKDPILNNVEIILRGRKDSLNFQLPDGMSKIGGKGIGVYGGLDLHGKPRIPAWTTLANTTNIGSNKLVLSEPVDWEKDELISIGSTSYHPNQTEVFRIVAKSSDNKTLTLNSTVKYDHLAYEESYPNGQFYRIAAPVGLLTRNIKIIGEAYDTQYADLYGTRTIVSDYSTVNSDGLPTLYKGYARLSDVEFDGSGQYSRNDGDDYKYGILFSNLGQYNYSRPSYVRNCAFHHGYATAIGILGSQSIPIENNVIHQTIDIAIYLESHSNIVRKNLIMYVIWSSSILTWTAEYNVEYWGAINAHLADSAVIEDNFIDGVERLGLYYKGEQCQNTSEVVGIGMNHSINRNTIYSSLSGAVILPDFFYENLTCVGMRGFTIFKAMHWGIYYQGPQSIILDSNKLIDNFVSAFTYVVEPSGTTHIYSGKFYENRNSLIVGQSKGFNCLTDVRTYDLNYHSAKKIQAFGAGPSELGKVGLVWSNFLGGPNGAPGKPFAGLMTWNAVAGRTLFNNLTITNFNEQCGVKNYVISTNQKNDDAQHPVMFNNTHLYGVENGSKVWIHRPNLNKINIWDCIDMDCDALKKALLNDLDGSFLGDKGSVIPQSEFAWGSQQRGLGDFRIPKELLAAPNGSMIPPSQAYKFPGIVRDDNLCQYVNDWQAYKCRDLEHRVLLIESMDPDTLTRRLSPVAILVENKYLDLINGPQDQGCCFGYTCLKRLSLFMAIVINNQNVDVYLTSTAPKQLRFRLLNADDNYKVRLSMHYFTSNRIDLYKNDRFVPPTNAFYLDGKMQLSDTSSNLTAYMPSYLNSSGTNLAVRDHSKVYFTIGGSDYIDLKVTPTIFVKFGVPAVTDSSFFDKDKIVQNFAALLGIPANKIRNVQIISESRKRRAVDGGTTFVALTIMEDPIQNISETTQDDEIKQQLNSLTASIINRFSTGELEQAAKDLLNVTLTNLLVQKPNSNGTDSEIKKINNIVVVREADQCKEMTPCFIQPILKVLDENNQTLLNMDNEQFPWVVEAELYNCDSPTARIVLQTEAKLQDDGFVRFENLSISQITTRFQIRYRFKTPTGLTNSTYIPPSFDSKKVTASNKAEFSCVTIENNLAVVVNKTFTLTVSVTDKISKFPVKNLDWKNHTWEATIAMYQLDSCETGGKLQVNSLNTSANLADGLFSFENLYITKSGMYLLIISIKSSDNEYSFSCVSKSVTVSNTQVILDDTIYPSTFLRFSGNFADYKDKTELIKAKFFNCYLAKYGLTITTPMSVYEGSIMINFDYSGTAEGVTQFSQDVSKGISMDGLKLISATLNDKEIKVALNSDPVSNPIPINDPILTTKSSSKTNLPSGFLILSILMAYLFNF</sequence>
<feature type="domain" description="G8" evidence="6">
    <location>
        <begin position="2158"/>
        <end position="2279"/>
    </location>
</feature>
<dbReference type="InterPro" id="IPR002909">
    <property type="entry name" value="IPT_dom"/>
</dbReference>
<dbReference type="InterPro" id="IPR011050">
    <property type="entry name" value="Pectin_lyase_fold/virulence"/>
</dbReference>
<dbReference type="SMART" id="SM00429">
    <property type="entry name" value="IPT"/>
    <property type="match status" value="7"/>
</dbReference>
<keyword evidence="9" id="KW-1185">Reference proteome</keyword>
<dbReference type="InterPro" id="IPR037524">
    <property type="entry name" value="PA14/GLEYA"/>
</dbReference>
<feature type="domain" description="PA14" evidence="7">
    <location>
        <begin position="361"/>
        <end position="504"/>
    </location>
</feature>
<dbReference type="OrthoDB" id="120976at2759"/>
<accession>A0A813THZ3</accession>
<protein>
    <recommendedName>
        <fullName evidence="10">Fibrocystin-L</fullName>
    </recommendedName>
</protein>
<organism evidence="8 9">
    <name type="scientific">Brachionus calyciflorus</name>
    <dbReference type="NCBI Taxonomy" id="104777"/>
    <lineage>
        <taxon>Eukaryota</taxon>
        <taxon>Metazoa</taxon>
        <taxon>Spiralia</taxon>
        <taxon>Gnathifera</taxon>
        <taxon>Rotifera</taxon>
        <taxon>Eurotatoria</taxon>
        <taxon>Monogononta</taxon>
        <taxon>Pseudotrocha</taxon>
        <taxon>Ploima</taxon>
        <taxon>Brachionidae</taxon>
        <taxon>Brachionus</taxon>
    </lineage>
</organism>
<dbReference type="Gene3D" id="2.60.40.10">
    <property type="entry name" value="Immunoglobulins"/>
    <property type="match status" value="13"/>
</dbReference>
<evidence type="ECO:0000256" key="5">
    <source>
        <dbReference type="ARBA" id="ARBA00023180"/>
    </source>
</evidence>
<dbReference type="PROSITE" id="PS51820">
    <property type="entry name" value="PA14"/>
    <property type="match status" value="1"/>
</dbReference>
<dbReference type="PROSITE" id="PS51484">
    <property type="entry name" value="G8"/>
    <property type="match status" value="2"/>
</dbReference>
<dbReference type="SUPFAM" id="SSF49503">
    <property type="entry name" value="Cupredoxins"/>
    <property type="match status" value="1"/>
</dbReference>
<evidence type="ECO:0000256" key="3">
    <source>
        <dbReference type="ARBA" id="ARBA00022729"/>
    </source>
</evidence>
<reference evidence="8" key="1">
    <citation type="submission" date="2021-02" db="EMBL/GenBank/DDBJ databases">
        <authorList>
            <person name="Nowell W R."/>
        </authorList>
    </citation>
    <scope>NUCLEOTIDE SEQUENCE</scope>
    <source>
        <strain evidence="8">Ploen Becks lab</strain>
    </source>
</reference>